<accession>A0A7W3LTY6</accession>
<feature type="transmembrane region" description="Helical" evidence="1">
    <location>
        <begin position="52"/>
        <end position="74"/>
    </location>
</feature>
<dbReference type="EMBL" id="JACJIA010000008">
    <property type="protein sequence ID" value="MBA8954246.1"/>
    <property type="molecule type" value="Genomic_DNA"/>
</dbReference>
<keyword evidence="1" id="KW-1133">Transmembrane helix</keyword>
<keyword evidence="1" id="KW-0812">Transmembrane</keyword>
<keyword evidence="1" id="KW-0472">Membrane</keyword>
<dbReference type="AlphaFoldDB" id="A0A7W3LTY6"/>
<name>A0A7W3LTY6_ACTNM</name>
<evidence type="ECO:0000313" key="3">
    <source>
        <dbReference type="Proteomes" id="UP000572680"/>
    </source>
</evidence>
<dbReference type="InterPro" id="IPR047789">
    <property type="entry name" value="CU044_5270-like"/>
</dbReference>
<dbReference type="Proteomes" id="UP000572680">
    <property type="component" value="Unassembled WGS sequence"/>
</dbReference>
<evidence type="ECO:0000313" key="2">
    <source>
        <dbReference type="EMBL" id="MBA8954246.1"/>
    </source>
</evidence>
<dbReference type="NCBIfam" id="NF038083">
    <property type="entry name" value="CU044_5270_fam"/>
    <property type="match status" value="1"/>
</dbReference>
<dbReference type="RefSeq" id="WP_182846339.1">
    <property type="nucleotide sequence ID" value="NZ_JACJIA010000008.1"/>
</dbReference>
<evidence type="ECO:0008006" key="4">
    <source>
        <dbReference type="Google" id="ProtNLM"/>
    </source>
</evidence>
<proteinExistence type="predicted"/>
<reference evidence="2 3" key="1">
    <citation type="submission" date="2020-08" db="EMBL/GenBank/DDBJ databases">
        <title>Genomic Encyclopedia of Type Strains, Phase IV (KMG-IV): sequencing the most valuable type-strain genomes for metagenomic binning, comparative biology and taxonomic classification.</title>
        <authorList>
            <person name="Goeker M."/>
        </authorList>
    </citation>
    <scope>NUCLEOTIDE SEQUENCE [LARGE SCALE GENOMIC DNA]</scope>
    <source>
        <strain evidence="2 3">DSM 44197</strain>
    </source>
</reference>
<gene>
    <name evidence="2" type="ORF">HNR61_005900</name>
</gene>
<evidence type="ECO:0000256" key="1">
    <source>
        <dbReference type="SAM" id="Phobius"/>
    </source>
</evidence>
<keyword evidence="3" id="KW-1185">Reference proteome</keyword>
<sequence length="328" mass="35606">MDEMKMVKELRNTMPEMPSSVEDTVRRGLRGLAAGDRPADRGRAARRPSRRFALRAGLAGALVAAAGVGGVVALPDGGGPVPGTSPALRLVSATELGDRAAEAAERLPYKPPSPKQWIYTRFVTASGFDMNRPWEGVDPKGRETVEQWERADGKAGAEIHAGKLQVTDYTANGDQSDEKRPAFHPGNYHTLPTDPDALLRRITAEVGPNDPQGVFDTMSRILEHPLPPKLRAAVYRALPKVSGVGAERDVPDAAGRRGVAFARTDHLGDRRSIVLDPATYRYLGTRHAVARTRTDKVGDRTVTYRAGTVLGWYAHLDQGIVDRPGRRS</sequence>
<protein>
    <recommendedName>
        <fullName evidence="4">CU044_5270 family protein</fullName>
    </recommendedName>
</protein>
<organism evidence="2 3">
    <name type="scientific">Actinomadura namibiensis</name>
    <dbReference type="NCBI Taxonomy" id="182080"/>
    <lineage>
        <taxon>Bacteria</taxon>
        <taxon>Bacillati</taxon>
        <taxon>Actinomycetota</taxon>
        <taxon>Actinomycetes</taxon>
        <taxon>Streptosporangiales</taxon>
        <taxon>Thermomonosporaceae</taxon>
        <taxon>Actinomadura</taxon>
    </lineage>
</organism>
<comment type="caution">
    <text evidence="2">The sequence shown here is derived from an EMBL/GenBank/DDBJ whole genome shotgun (WGS) entry which is preliminary data.</text>
</comment>